<dbReference type="NCBIfam" id="TIGR03086">
    <property type="entry name" value="TIGR03086 family metal-binding protein"/>
    <property type="match status" value="1"/>
</dbReference>
<evidence type="ECO:0000313" key="2">
    <source>
        <dbReference type="EMBL" id="OEJ97651.1"/>
    </source>
</evidence>
<dbReference type="AlphaFoldDB" id="A0A1D3DZ96"/>
<sequence>MTKPLSELLRTAAERSLPVIRAIPDERLADPTPCGEYDVRALLGHLHQVVVNFQLLAAKKDVDFSVEAEDVCRRADWRDSFAVETAALVDAWAEPGAEEGTAGAMGLPAAVVGRMVLGDLVIHAWDLALATGQEYAPDPAVVDDVLGTFRELAPTGRTMGAFGPEHPLPDAGAGASPWERLLALTGRDPSWTRPE</sequence>
<dbReference type="Proteomes" id="UP000095329">
    <property type="component" value="Unassembled WGS sequence"/>
</dbReference>
<protein>
    <submittedName>
        <fullName evidence="2">TIGR03086 family protein</fullName>
    </submittedName>
</protein>
<comment type="caution">
    <text evidence="2">The sequence shown here is derived from an EMBL/GenBank/DDBJ whole genome shotgun (WGS) entry which is preliminary data.</text>
</comment>
<dbReference type="GO" id="GO:0046872">
    <property type="term" value="F:metal ion binding"/>
    <property type="evidence" value="ECO:0007669"/>
    <property type="project" value="InterPro"/>
</dbReference>
<accession>A0A1D3DZ96</accession>
<dbReference type="InterPro" id="IPR034660">
    <property type="entry name" value="DinB/YfiT-like"/>
</dbReference>
<dbReference type="RefSeq" id="WP_023590320.1">
    <property type="nucleotide sequence ID" value="NZ_ASHX02000001.1"/>
</dbReference>
<dbReference type="InterPro" id="IPR024344">
    <property type="entry name" value="MDMPI_metal-binding"/>
</dbReference>
<keyword evidence="3" id="KW-1185">Reference proteome</keyword>
<dbReference type="Gene3D" id="1.20.120.450">
    <property type="entry name" value="dinb family like domain"/>
    <property type="match status" value="1"/>
</dbReference>
<dbReference type="Pfam" id="PF11716">
    <property type="entry name" value="MDMPI_N"/>
    <property type="match status" value="1"/>
</dbReference>
<name>A0A1D3DZ96_9ACTN</name>
<dbReference type="EMBL" id="ASHX02000001">
    <property type="protein sequence ID" value="OEJ97651.1"/>
    <property type="molecule type" value="Genomic_DNA"/>
</dbReference>
<dbReference type="InterPro" id="IPR017520">
    <property type="entry name" value="CHP03086"/>
</dbReference>
<feature type="domain" description="Mycothiol-dependent maleylpyruvate isomerase metal-binding" evidence="1">
    <location>
        <begin position="9"/>
        <end position="128"/>
    </location>
</feature>
<reference evidence="2 3" key="1">
    <citation type="journal article" date="2013" name="Genome Announc.">
        <title>Genome Sequence of Streptomyces violaceusniger Strain SPC6, a Halotolerant Streptomycete That Exhibits Rapid Growth and Development.</title>
        <authorList>
            <person name="Chen X."/>
            <person name="Zhang B."/>
            <person name="Zhang W."/>
            <person name="Wu X."/>
            <person name="Zhang M."/>
            <person name="Chen T."/>
            <person name="Liu G."/>
            <person name="Dyson P."/>
        </authorList>
    </citation>
    <scope>NUCLEOTIDE SEQUENCE [LARGE SCALE GENOMIC DNA]</scope>
    <source>
        <strain evidence="2 3">SPC6</strain>
    </source>
</reference>
<dbReference type="eggNOG" id="ENOG5032B92">
    <property type="taxonomic scope" value="Bacteria"/>
</dbReference>
<dbReference type="OrthoDB" id="5185819at2"/>
<evidence type="ECO:0000259" key="1">
    <source>
        <dbReference type="Pfam" id="PF11716"/>
    </source>
</evidence>
<gene>
    <name evidence="2" type="ORF">J116_027570</name>
</gene>
<organism evidence="2 3">
    <name type="scientific">Streptomyces thermolilacinus SPC6</name>
    <dbReference type="NCBI Taxonomy" id="1306406"/>
    <lineage>
        <taxon>Bacteria</taxon>
        <taxon>Bacillati</taxon>
        <taxon>Actinomycetota</taxon>
        <taxon>Actinomycetes</taxon>
        <taxon>Kitasatosporales</taxon>
        <taxon>Streptomycetaceae</taxon>
        <taxon>Streptomyces</taxon>
    </lineage>
</organism>
<evidence type="ECO:0000313" key="3">
    <source>
        <dbReference type="Proteomes" id="UP000095329"/>
    </source>
</evidence>
<dbReference type="NCBIfam" id="TIGR03083">
    <property type="entry name" value="maleylpyruvate isomerase family mycothiol-dependent enzyme"/>
    <property type="match status" value="1"/>
</dbReference>
<proteinExistence type="predicted"/>
<dbReference type="SUPFAM" id="SSF109854">
    <property type="entry name" value="DinB/YfiT-like putative metalloenzymes"/>
    <property type="match status" value="1"/>
</dbReference>
<dbReference type="STRING" id="1306406.J116_027570"/>
<dbReference type="InterPro" id="IPR017517">
    <property type="entry name" value="Maleyloyr_isom"/>
</dbReference>